<gene>
    <name evidence="1" type="ORF">SSABA_v1c01920</name>
</gene>
<protein>
    <submittedName>
        <fullName evidence="1">Uncharacterized protein</fullName>
    </submittedName>
</protein>
<dbReference type="STRING" id="1276257.SSABA_v1c01920"/>
<dbReference type="RefSeq" id="WP_169728653.1">
    <property type="nucleotide sequence ID" value="NZ_CP006934.1"/>
</dbReference>
<dbReference type="KEGG" id="ssab:SSABA_v1c01920"/>
<organism evidence="1 2">
    <name type="scientific">Spiroplasma sabaudiense Ar-1343</name>
    <dbReference type="NCBI Taxonomy" id="1276257"/>
    <lineage>
        <taxon>Bacteria</taxon>
        <taxon>Bacillati</taxon>
        <taxon>Mycoplasmatota</taxon>
        <taxon>Mollicutes</taxon>
        <taxon>Entomoplasmatales</taxon>
        <taxon>Spiroplasmataceae</taxon>
        <taxon>Spiroplasma</taxon>
    </lineage>
</organism>
<evidence type="ECO:0000313" key="1">
    <source>
        <dbReference type="EMBL" id="AHI53604.1"/>
    </source>
</evidence>
<proteinExistence type="predicted"/>
<dbReference type="HOGENOM" id="CLU_3103991_0_0_14"/>
<evidence type="ECO:0000313" key="2">
    <source>
        <dbReference type="Proteomes" id="UP000019265"/>
    </source>
</evidence>
<dbReference type="Proteomes" id="UP000019265">
    <property type="component" value="Chromosome"/>
</dbReference>
<accession>W6AIS1</accession>
<keyword evidence="2" id="KW-1185">Reference proteome</keyword>
<dbReference type="AlphaFoldDB" id="W6AIS1"/>
<dbReference type="PATRIC" id="fig|1276257.3.peg.197"/>
<name>W6AIS1_9MOLU</name>
<sequence>MSDFNSKCFKCVAEQQKNGAPKGAAGILFGKMQQGLVGGVDDEIFVCAKHSK</sequence>
<reference evidence="1 2" key="1">
    <citation type="journal article" date="2014" name="Genome Biol. Evol.">
        <title>Molecular evolution of the substrate utilization strategies and putative virulence factors in mosquito-associated Spiroplasma species.</title>
        <authorList>
            <person name="Chang T.H."/>
            <person name="Lo W.S."/>
            <person name="Ku C."/>
            <person name="Chen L.L."/>
            <person name="Kuo C.H."/>
        </authorList>
    </citation>
    <scope>NUCLEOTIDE SEQUENCE [LARGE SCALE GENOMIC DNA]</scope>
    <source>
        <strain evidence="1">Ar-1343</strain>
    </source>
</reference>
<dbReference type="EMBL" id="CP006934">
    <property type="protein sequence ID" value="AHI53604.1"/>
    <property type="molecule type" value="Genomic_DNA"/>
</dbReference>